<dbReference type="OrthoDB" id="4351247at2759"/>
<name>A0A2P6MSU8_9EUKA</name>
<dbReference type="InParanoid" id="A0A2P6MSU8"/>
<keyword evidence="2" id="KW-1185">Reference proteome</keyword>
<sequence>MRLIIFSRNLTGQSEEKFYHEFHDVHAEQTSNIAANTGILHQYIQGYAANVRNANPNLSTPLPVRAEIVSSALLTWPSIKVMRGLFSSSGYQKSAGAHHFAESDMVFATENLEPEPAGVRTSSQVMLHLLLKPCGDSATFKSKWDSHADLVRALPSRPTLYQRHLSVPLTREQATQLYQGTQFAVGEGDRIDGGVEEFVFDSSAHMNTFLEAFSQKLKDSYCNFVDDSASFALVFEQTIVYGPQRGLYQTIVGKAIGTALLIKDTLGL</sequence>
<protein>
    <recommendedName>
        <fullName evidence="3">EthD domain-containing protein</fullName>
    </recommendedName>
</protein>
<organism evidence="1 2">
    <name type="scientific">Planoprotostelium fungivorum</name>
    <dbReference type="NCBI Taxonomy" id="1890364"/>
    <lineage>
        <taxon>Eukaryota</taxon>
        <taxon>Amoebozoa</taxon>
        <taxon>Evosea</taxon>
        <taxon>Variosea</taxon>
        <taxon>Cavosteliida</taxon>
        <taxon>Cavosteliaceae</taxon>
        <taxon>Planoprotostelium</taxon>
    </lineage>
</organism>
<evidence type="ECO:0000313" key="2">
    <source>
        <dbReference type="Proteomes" id="UP000241769"/>
    </source>
</evidence>
<dbReference type="EMBL" id="MDYQ01000441">
    <property type="protein sequence ID" value="PRP74757.1"/>
    <property type="molecule type" value="Genomic_DNA"/>
</dbReference>
<evidence type="ECO:0008006" key="3">
    <source>
        <dbReference type="Google" id="ProtNLM"/>
    </source>
</evidence>
<dbReference type="Proteomes" id="UP000241769">
    <property type="component" value="Unassembled WGS sequence"/>
</dbReference>
<dbReference type="AlphaFoldDB" id="A0A2P6MSU8"/>
<evidence type="ECO:0000313" key="1">
    <source>
        <dbReference type="EMBL" id="PRP74757.1"/>
    </source>
</evidence>
<gene>
    <name evidence="1" type="ORF">PROFUN_06618</name>
</gene>
<dbReference type="Gene3D" id="3.30.70.100">
    <property type="match status" value="1"/>
</dbReference>
<proteinExistence type="predicted"/>
<accession>A0A2P6MSU8</accession>
<comment type="caution">
    <text evidence="1">The sequence shown here is derived from an EMBL/GenBank/DDBJ whole genome shotgun (WGS) entry which is preliminary data.</text>
</comment>
<reference evidence="1 2" key="1">
    <citation type="journal article" date="2018" name="Genome Biol. Evol.">
        <title>Multiple Roots of Fruiting Body Formation in Amoebozoa.</title>
        <authorList>
            <person name="Hillmann F."/>
            <person name="Forbes G."/>
            <person name="Novohradska S."/>
            <person name="Ferling I."/>
            <person name="Riege K."/>
            <person name="Groth M."/>
            <person name="Westermann M."/>
            <person name="Marz M."/>
            <person name="Spaller T."/>
            <person name="Winckler T."/>
            <person name="Schaap P."/>
            <person name="Glockner G."/>
        </authorList>
    </citation>
    <scope>NUCLEOTIDE SEQUENCE [LARGE SCALE GENOMIC DNA]</scope>
    <source>
        <strain evidence="1 2">Jena</strain>
    </source>
</reference>